<evidence type="ECO:0000256" key="2">
    <source>
        <dbReference type="SAM" id="MobiDB-lite"/>
    </source>
</evidence>
<accession>A0ABQ2EQ65</accession>
<comment type="caution">
    <text evidence="3">The sequence shown here is derived from an EMBL/GenBank/DDBJ whole genome shotgun (WGS) entry which is preliminary data.</text>
</comment>
<dbReference type="PROSITE" id="PS50005">
    <property type="entry name" value="TPR"/>
    <property type="match status" value="1"/>
</dbReference>
<dbReference type="InterPro" id="IPR011990">
    <property type="entry name" value="TPR-like_helical_dom_sf"/>
</dbReference>
<protein>
    <recommendedName>
        <fullName evidence="5">Tetratricopeptide repeat protein</fullName>
    </recommendedName>
</protein>
<keyword evidence="1" id="KW-0802">TPR repeat</keyword>
<dbReference type="InterPro" id="IPR019734">
    <property type="entry name" value="TPR_rpt"/>
</dbReference>
<dbReference type="RefSeq" id="WP_189110829.1">
    <property type="nucleotide sequence ID" value="NZ_BMMV01000025.1"/>
</dbReference>
<dbReference type="EMBL" id="BMMV01000025">
    <property type="protein sequence ID" value="GGK21141.1"/>
    <property type="molecule type" value="Genomic_DNA"/>
</dbReference>
<feature type="repeat" description="TPR" evidence="1">
    <location>
        <begin position="753"/>
        <end position="786"/>
    </location>
</feature>
<gene>
    <name evidence="3" type="ORF">GCM10011583_61360</name>
</gene>
<dbReference type="Gene3D" id="1.25.40.10">
    <property type="entry name" value="Tetratricopeptide repeat domain"/>
    <property type="match status" value="2"/>
</dbReference>
<dbReference type="SUPFAM" id="SSF52540">
    <property type="entry name" value="P-loop containing nucleoside triphosphate hydrolases"/>
    <property type="match status" value="1"/>
</dbReference>
<organism evidence="3 4">
    <name type="scientific">Streptomyces camponoticapitis</name>
    <dbReference type="NCBI Taxonomy" id="1616125"/>
    <lineage>
        <taxon>Bacteria</taxon>
        <taxon>Bacillati</taxon>
        <taxon>Actinomycetota</taxon>
        <taxon>Actinomycetes</taxon>
        <taxon>Kitasatosporales</taxon>
        <taxon>Streptomycetaceae</taxon>
        <taxon>Streptomyces</taxon>
    </lineage>
</organism>
<dbReference type="PANTHER" id="PTHR10098">
    <property type="entry name" value="RAPSYN-RELATED"/>
    <property type="match status" value="1"/>
</dbReference>
<name>A0ABQ2EQ65_9ACTN</name>
<reference evidence="4" key="1">
    <citation type="journal article" date="2019" name="Int. J. Syst. Evol. Microbiol.">
        <title>The Global Catalogue of Microorganisms (GCM) 10K type strain sequencing project: providing services to taxonomists for standard genome sequencing and annotation.</title>
        <authorList>
            <consortium name="The Broad Institute Genomics Platform"/>
            <consortium name="The Broad Institute Genome Sequencing Center for Infectious Disease"/>
            <person name="Wu L."/>
            <person name="Ma J."/>
        </authorList>
    </citation>
    <scope>NUCLEOTIDE SEQUENCE [LARGE SCALE GENOMIC DNA]</scope>
    <source>
        <strain evidence="4">CGMCC 4.7275</strain>
    </source>
</reference>
<dbReference type="Gene3D" id="3.40.50.300">
    <property type="entry name" value="P-loop containing nucleotide triphosphate hydrolases"/>
    <property type="match status" value="1"/>
</dbReference>
<dbReference type="PRINTS" id="PR00364">
    <property type="entry name" value="DISEASERSIST"/>
</dbReference>
<proteinExistence type="predicted"/>
<evidence type="ECO:0000256" key="1">
    <source>
        <dbReference type="PROSITE-ProRule" id="PRU00339"/>
    </source>
</evidence>
<dbReference type="Pfam" id="PF13424">
    <property type="entry name" value="TPR_12"/>
    <property type="match status" value="3"/>
</dbReference>
<sequence>MSEATAPVPERAENRDPDTRRPGPAALTAGSRSAAPVTASGPRSVAIGGDNLGIVSTGDGVTIHLESHPYGPAPTALASLPPKPAGFTGRDKELTVLMELLRPTVGAEPRQVRAISGATAAPADNGVCETSAVVVAAVAGTAGVGKTSLVVAAGHLAAQLGYVDAFLFIDLRGYDTAPVLPAQALDALLRSLGIEDAHIPPTLEERASLYRSQLEAMAVSGSTVLVIADNASTPQQVRPLLPGNDSHRLLVTSRHTLPTLGARLLDLDVLTPSSALRLLDTALRIADPADTRAVLQEVDALALAGLCGHLPLALQIAAALLIDDPQQHFGQLAAELACTTSPLDHLDDGERALRSSLDLSFQSLTEAQADSFRRLALNPGPDISTTDAALLLERGDRETRALLGALTRAHLLVRGVVRDRWHMLDLIRAYAQELADRYSTTTDVYRRVQRLLFDHRVATVKAADGHLTAFTGQPVPQVFAGERQALDWLDAERANLLATVEAAHLLGHHDLARRLPALLAEYLERGRYIDEWVAAATTALASARVLPVRRDEAAAWICLGAALDGARRFHEAVEAHRQGLIISQEIEDRELEGVALSNLGCALLELGAYEEAAGVHRRDLAICQEINDLSGEGKAWHNLGNVMRHLRRFDEALHGHQRDLDICRSLGDRRGEGAAWQCLGAVLTEVRRFDEAVDALEEALALFVATEDRFAEAGALTDLGVVFRETRRYEEAAETHREVRAIYEEFDDAHGVSCAWGNLGRALTGLGEFEAALDAHRRSLRMCQEAGDRLGEAGAWCNIGVTHSAAGQFPEAIEAHLRDLALCLQEEDRSREGAAWNGLGIAYTGVGRFDEAVEAHMRDIAICRETEDQYGEGTTWNDLGAPLAASGKYDEAAEAHRHAIGLFRRTNAPYEEGEAFARLAAALASDVQDRGKVRAAWEASAAAFTTAGADPEAAASRGAAAAV</sequence>
<evidence type="ECO:0000313" key="4">
    <source>
        <dbReference type="Proteomes" id="UP000660265"/>
    </source>
</evidence>
<dbReference type="InterPro" id="IPR027417">
    <property type="entry name" value="P-loop_NTPase"/>
</dbReference>
<dbReference type="Proteomes" id="UP000660265">
    <property type="component" value="Unassembled WGS sequence"/>
</dbReference>
<keyword evidence="4" id="KW-1185">Reference proteome</keyword>
<evidence type="ECO:0008006" key="5">
    <source>
        <dbReference type="Google" id="ProtNLM"/>
    </source>
</evidence>
<dbReference type="SUPFAM" id="SSF48452">
    <property type="entry name" value="TPR-like"/>
    <property type="match status" value="3"/>
</dbReference>
<dbReference type="Pfam" id="PF13176">
    <property type="entry name" value="TPR_7"/>
    <property type="match status" value="2"/>
</dbReference>
<evidence type="ECO:0000313" key="3">
    <source>
        <dbReference type="EMBL" id="GGK21141.1"/>
    </source>
</evidence>
<dbReference type="SMART" id="SM00028">
    <property type="entry name" value="TPR"/>
    <property type="match status" value="9"/>
</dbReference>
<dbReference type="PANTHER" id="PTHR10098:SF108">
    <property type="entry name" value="TETRATRICOPEPTIDE REPEAT PROTEIN 28"/>
    <property type="match status" value="1"/>
</dbReference>
<feature type="region of interest" description="Disordered" evidence="2">
    <location>
        <begin position="1"/>
        <end position="43"/>
    </location>
</feature>
<feature type="compositionally biased region" description="Basic and acidic residues" evidence="2">
    <location>
        <begin position="10"/>
        <end position="21"/>
    </location>
</feature>